<dbReference type="Proteomes" id="UP000650994">
    <property type="component" value="Unassembled WGS sequence"/>
</dbReference>
<reference evidence="2" key="5">
    <citation type="submission" date="2024-05" db="EMBL/GenBank/DDBJ databases">
        <authorList>
            <person name="Sun Q."/>
            <person name="Zhou Y."/>
        </authorList>
    </citation>
    <scope>NUCLEOTIDE SEQUENCE</scope>
    <source>
        <strain evidence="2">CGMCC 1.12707</strain>
    </source>
</reference>
<accession>A0A1M6V433</accession>
<dbReference type="RefSeq" id="WP_072930122.1">
    <property type="nucleotide sequence ID" value="NZ_BMFL01000012.1"/>
</dbReference>
<proteinExistence type="predicted"/>
<dbReference type="AlphaFoldDB" id="A0A1M6V433"/>
<evidence type="ECO:0000313" key="3">
    <source>
        <dbReference type="EMBL" id="SHK76203.1"/>
    </source>
</evidence>
<dbReference type="Proteomes" id="UP000184120">
    <property type="component" value="Unassembled WGS sequence"/>
</dbReference>
<name>A0A1M6V433_9FLAO</name>
<dbReference type="InterPro" id="IPR048469">
    <property type="entry name" value="YchJ-like_M"/>
</dbReference>
<evidence type="ECO:0000313" key="2">
    <source>
        <dbReference type="EMBL" id="GGF01879.1"/>
    </source>
</evidence>
<reference evidence="5" key="4">
    <citation type="journal article" date="2019" name="Int. J. Syst. Evol. Microbiol.">
        <title>The Global Catalogue of Microorganisms (GCM) 10K type strain sequencing project: providing services to taxonomists for standard genome sequencing and annotation.</title>
        <authorList>
            <consortium name="The Broad Institute Genomics Platform"/>
            <consortium name="The Broad Institute Genome Sequencing Center for Infectious Disease"/>
            <person name="Wu L."/>
            <person name="Ma J."/>
        </authorList>
    </citation>
    <scope>NUCLEOTIDE SEQUENCE [LARGE SCALE GENOMIC DNA]</scope>
    <source>
        <strain evidence="5">CGMCC 1.12707</strain>
    </source>
</reference>
<keyword evidence="5" id="KW-1185">Reference proteome</keyword>
<dbReference type="EMBL" id="BMFL01000012">
    <property type="protein sequence ID" value="GGF01879.1"/>
    <property type="molecule type" value="Genomic_DNA"/>
</dbReference>
<reference evidence="4" key="3">
    <citation type="submission" date="2016-11" db="EMBL/GenBank/DDBJ databases">
        <authorList>
            <person name="Varghese N."/>
            <person name="Submissions S."/>
        </authorList>
    </citation>
    <scope>NUCLEOTIDE SEQUENCE [LARGE SCALE GENOMIC DNA]</scope>
    <source>
        <strain evidence="4">DSM 27989</strain>
    </source>
</reference>
<dbReference type="SUPFAM" id="SSF54427">
    <property type="entry name" value="NTF2-like"/>
    <property type="match status" value="1"/>
</dbReference>
<reference evidence="2" key="1">
    <citation type="journal article" date="2014" name="Int. J. Syst. Evol. Microbiol.">
        <title>Complete genome of a new Firmicutes species belonging to the dominant human colonic microbiota ('Ruminococcus bicirculans') reveals two chromosomes and a selective capacity to utilize plant glucans.</title>
        <authorList>
            <consortium name="NISC Comparative Sequencing Program"/>
            <person name="Wegmann U."/>
            <person name="Louis P."/>
            <person name="Goesmann A."/>
            <person name="Henrissat B."/>
            <person name="Duncan S.H."/>
            <person name="Flint H.J."/>
        </authorList>
    </citation>
    <scope>NUCLEOTIDE SEQUENCE</scope>
    <source>
        <strain evidence="2">CGMCC 1.12707</strain>
    </source>
</reference>
<dbReference type="OrthoDB" id="21421at2"/>
<dbReference type="Gene3D" id="3.10.450.50">
    <property type="match status" value="1"/>
</dbReference>
<sequence>MNCPCCSQKKYKDCCEPYHLNKALPLFPEELMRSRYTAFALHLVDYLVETTHVSQRPYHSKKEIEHWAKSNKWLKLDVVKAWDNFVHFKAFYQDSLGDVYEHEELSTFKKEGEKWFYVDGKFDF</sequence>
<feature type="domain" description="YchJ-like middle NTF2-like" evidence="1">
    <location>
        <begin position="28"/>
        <end position="120"/>
    </location>
</feature>
<dbReference type="STRING" id="1434701.SAMN05443634_103180"/>
<evidence type="ECO:0000313" key="5">
    <source>
        <dbReference type="Proteomes" id="UP000650994"/>
    </source>
</evidence>
<gene>
    <name evidence="2" type="ORF">GCM10010984_19200</name>
    <name evidence="3" type="ORF">SAMN05443634_103180</name>
</gene>
<dbReference type="Pfam" id="PF17775">
    <property type="entry name" value="YchJ_M-like"/>
    <property type="match status" value="1"/>
</dbReference>
<evidence type="ECO:0000313" key="4">
    <source>
        <dbReference type="Proteomes" id="UP000184120"/>
    </source>
</evidence>
<organism evidence="3 4">
    <name type="scientific">Chishuiella changwenlii</name>
    <dbReference type="NCBI Taxonomy" id="1434701"/>
    <lineage>
        <taxon>Bacteria</taxon>
        <taxon>Pseudomonadati</taxon>
        <taxon>Bacteroidota</taxon>
        <taxon>Flavobacteriia</taxon>
        <taxon>Flavobacteriales</taxon>
        <taxon>Weeksellaceae</taxon>
        <taxon>Chishuiella</taxon>
    </lineage>
</organism>
<dbReference type="InterPro" id="IPR032710">
    <property type="entry name" value="NTF2-like_dom_sf"/>
</dbReference>
<dbReference type="EMBL" id="FRBH01000003">
    <property type="protein sequence ID" value="SHK76203.1"/>
    <property type="molecule type" value="Genomic_DNA"/>
</dbReference>
<protein>
    <submittedName>
        <fullName evidence="2">Preprotein translocase SecA</fullName>
    </submittedName>
    <submittedName>
        <fullName evidence="3">SEC-C motif-containing protein</fullName>
    </submittedName>
</protein>
<reference evidence="3" key="2">
    <citation type="submission" date="2016-11" db="EMBL/GenBank/DDBJ databases">
        <authorList>
            <person name="Jaros S."/>
            <person name="Januszkiewicz K."/>
            <person name="Wedrychowicz H."/>
        </authorList>
    </citation>
    <scope>NUCLEOTIDE SEQUENCE [LARGE SCALE GENOMIC DNA]</scope>
    <source>
        <strain evidence="3">DSM 27989</strain>
    </source>
</reference>
<evidence type="ECO:0000259" key="1">
    <source>
        <dbReference type="Pfam" id="PF17775"/>
    </source>
</evidence>